<name>A0ACC2GR02_DALPE</name>
<dbReference type="Proteomes" id="UP001157502">
    <property type="component" value="Chromosome 10"/>
</dbReference>
<sequence>MYWEHKVNGIPLSHWSISQHLLRISPTNGKSELANRDLEIARSSPNLPSGVSGWFYDEHVYLPLSVAVGAPAAGLCSELRPDIVNSWIVTGPWHLEQDVYVAPLGVGVLSRPHHNSVYLSYLA</sequence>
<protein>
    <submittedName>
        <fullName evidence="1">Uncharacterized protein</fullName>
    </submittedName>
</protein>
<proteinExistence type="predicted"/>
<keyword evidence="2" id="KW-1185">Reference proteome</keyword>
<organism evidence="1 2">
    <name type="scientific">Dallia pectoralis</name>
    <name type="common">Alaska blackfish</name>
    <dbReference type="NCBI Taxonomy" id="75939"/>
    <lineage>
        <taxon>Eukaryota</taxon>
        <taxon>Metazoa</taxon>
        <taxon>Chordata</taxon>
        <taxon>Craniata</taxon>
        <taxon>Vertebrata</taxon>
        <taxon>Euteleostomi</taxon>
        <taxon>Actinopterygii</taxon>
        <taxon>Neopterygii</taxon>
        <taxon>Teleostei</taxon>
        <taxon>Protacanthopterygii</taxon>
        <taxon>Esociformes</taxon>
        <taxon>Umbridae</taxon>
        <taxon>Dallia</taxon>
    </lineage>
</organism>
<accession>A0ACC2GR02</accession>
<evidence type="ECO:0000313" key="2">
    <source>
        <dbReference type="Proteomes" id="UP001157502"/>
    </source>
</evidence>
<dbReference type="EMBL" id="CM055737">
    <property type="protein sequence ID" value="KAJ8006109.1"/>
    <property type="molecule type" value="Genomic_DNA"/>
</dbReference>
<evidence type="ECO:0000313" key="1">
    <source>
        <dbReference type="EMBL" id="KAJ8006109.1"/>
    </source>
</evidence>
<comment type="caution">
    <text evidence="1">The sequence shown here is derived from an EMBL/GenBank/DDBJ whole genome shotgun (WGS) entry which is preliminary data.</text>
</comment>
<gene>
    <name evidence="1" type="ORF">DPEC_G00124840</name>
</gene>
<reference evidence="1" key="1">
    <citation type="submission" date="2021-05" db="EMBL/GenBank/DDBJ databases">
        <authorList>
            <person name="Pan Q."/>
            <person name="Jouanno E."/>
            <person name="Zahm M."/>
            <person name="Klopp C."/>
            <person name="Cabau C."/>
            <person name="Louis A."/>
            <person name="Berthelot C."/>
            <person name="Parey E."/>
            <person name="Roest Crollius H."/>
            <person name="Montfort J."/>
            <person name="Robinson-Rechavi M."/>
            <person name="Bouchez O."/>
            <person name="Lampietro C."/>
            <person name="Lopez Roques C."/>
            <person name="Donnadieu C."/>
            <person name="Postlethwait J."/>
            <person name="Bobe J."/>
            <person name="Dillon D."/>
            <person name="Chandos A."/>
            <person name="von Hippel F."/>
            <person name="Guiguen Y."/>
        </authorList>
    </citation>
    <scope>NUCLEOTIDE SEQUENCE</scope>
    <source>
        <strain evidence="1">YG-Jan2019</strain>
    </source>
</reference>